<proteinExistence type="predicted"/>
<organism evidence="1">
    <name type="scientific">Sesamum radiatum</name>
    <name type="common">Black benniseed</name>
    <dbReference type="NCBI Taxonomy" id="300843"/>
    <lineage>
        <taxon>Eukaryota</taxon>
        <taxon>Viridiplantae</taxon>
        <taxon>Streptophyta</taxon>
        <taxon>Embryophyta</taxon>
        <taxon>Tracheophyta</taxon>
        <taxon>Spermatophyta</taxon>
        <taxon>Magnoliopsida</taxon>
        <taxon>eudicotyledons</taxon>
        <taxon>Gunneridae</taxon>
        <taxon>Pentapetalae</taxon>
        <taxon>asterids</taxon>
        <taxon>lamiids</taxon>
        <taxon>Lamiales</taxon>
        <taxon>Pedaliaceae</taxon>
        <taxon>Sesamum</taxon>
    </lineage>
</organism>
<name>A0AAW2UC14_SESRA</name>
<dbReference type="PANTHER" id="PTHR46890">
    <property type="entry name" value="NON-LTR RETROLELEMENT REVERSE TRANSCRIPTASE-LIKE PROTEIN-RELATED"/>
    <property type="match status" value="1"/>
</dbReference>
<accession>A0AAW2UC14</accession>
<protein>
    <recommendedName>
        <fullName evidence="2">Reverse transcriptase domain-containing protein</fullName>
    </recommendedName>
</protein>
<dbReference type="InterPro" id="IPR052343">
    <property type="entry name" value="Retrotransposon-Effector_Assoc"/>
</dbReference>
<gene>
    <name evidence="1" type="ORF">Sradi_1589700</name>
</gene>
<comment type="caution">
    <text evidence="1">The sequence shown here is derived from an EMBL/GenBank/DDBJ whole genome shotgun (WGS) entry which is preliminary data.</text>
</comment>
<evidence type="ECO:0008006" key="2">
    <source>
        <dbReference type="Google" id="ProtNLM"/>
    </source>
</evidence>
<reference evidence="1" key="1">
    <citation type="submission" date="2020-06" db="EMBL/GenBank/DDBJ databases">
        <authorList>
            <person name="Li T."/>
            <person name="Hu X."/>
            <person name="Zhang T."/>
            <person name="Song X."/>
            <person name="Zhang H."/>
            <person name="Dai N."/>
            <person name="Sheng W."/>
            <person name="Hou X."/>
            <person name="Wei L."/>
        </authorList>
    </citation>
    <scope>NUCLEOTIDE SEQUENCE</scope>
    <source>
        <strain evidence="1">G02</strain>
        <tissue evidence="1">Leaf</tissue>
    </source>
</reference>
<sequence length="205" mass="22961">MSESQSAFVPSRLITDNILVAYEVNHFLKNKRREALSSILLACENQGELSGVRVVQNAPQISHLLFADDTVIYCKAVVEEVHCVKEVLKQYELASGQLINKEKSCMVFSKNTPFTRREEVSNIMEVRFDNVPTTYLGLPTFIGSSKKESFDLIREKNFGGMTIVKSAKSIGSAGINCVGRNGEEDWDSGTLNVSIQRYWQNKDGE</sequence>
<evidence type="ECO:0000313" key="1">
    <source>
        <dbReference type="EMBL" id="KAL0413880.1"/>
    </source>
</evidence>
<dbReference type="EMBL" id="JACGWJ010000006">
    <property type="protein sequence ID" value="KAL0413880.1"/>
    <property type="molecule type" value="Genomic_DNA"/>
</dbReference>
<dbReference type="PANTHER" id="PTHR46890:SF48">
    <property type="entry name" value="RNA-DIRECTED DNA POLYMERASE"/>
    <property type="match status" value="1"/>
</dbReference>
<dbReference type="AlphaFoldDB" id="A0AAW2UC14"/>
<reference evidence="1" key="2">
    <citation type="journal article" date="2024" name="Plant">
        <title>Genomic evolution and insights into agronomic trait innovations of Sesamum species.</title>
        <authorList>
            <person name="Miao H."/>
            <person name="Wang L."/>
            <person name="Qu L."/>
            <person name="Liu H."/>
            <person name="Sun Y."/>
            <person name="Le M."/>
            <person name="Wang Q."/>
            <person name="Wei S."/>
            <person name="Zheng Y."/>
            <person name="Lin W."/>
            <person name="Duan Y."/>
            <person name="Cao H."/>
            <person name="Xiong S."/>
            <person name="Wang X."/>
            <person name="Wei L."/>
            <person name="Li C."/>
            <person name="Ma Q."/>
            <person name="Ju M."/>
            <person name="Zhao R."/>
            <person name="Li G."/>
            <person name="Mu C."/>
            <person name="Tian Q."/>
            <person name="Mei H."/>
            <person name="Zhang T."/>
            <person name="Gao T."/>
            <person name="Zhang H."/>
        </authorList>
    </citation>
    <scope>NUCLEOTIDE SEQUENCE</scope>
    <source>
        <strain evidence="1">G02</strain>
    </source>
</reference>